<comment type="caution">
    <text evidence="2">The sequence shown here is derived from an EMBL/GenBank/DDBJ whole genome shotgun (WGS) entry which is preliminary data.</text>
</comment>
<dbReference type="AlphaFoldDB" id="A0AAE1Q7H9"/>
<feature type="compositionally biased region" description="Low complexity" evidence="1">
    <location>
        <begin position="61"/>
        <end position="72"/>
    </location>
</feature>
<gene>
    <name evidence="2" type="ORF">Pmani_007536</name>
</gene>
<dbReference type="Proteomes" id="UP001292094">
    <property type="component" value="Unassembled WGS sequence"/>
</dbReference>
<name>A0AAE1Q7H9_9EUCA</name>
<evidence type="ECO:0000256" key="1">
    <source>
        <dbReference type="SAM" id="MobiDB-lite"/>
    </source>
</evidence>
<sequence>MSSSGISPGYRKEVIDQGIGGVDGPNDEDDLLVLVVNVGSRSQESAPHYTTTHRQTHCSDPAEPATGAPTGPLHITLVVDASSSSSSS</sequence>
<evidence type="ECO:0000313" key="2">
    <source>
        <dbReference type="EMBL" id="KAK4321675.1"/>
    </source>
</evidence>
<feature type="region of interest" description="Disordered" evidence="1">
    <location>
        <begin position="41"/>
        <end position="72"/>
    </location>
</feature>
<keyword evidence="3" id="KW-1185">Reference proteome</keyword>
<reference evidence="2" key="1">
    <citation type="submission" date="2023-11" db="EMBL/GenBank/DDBJ databases">
        <title>Genome assemblies of two species of porcelain crab, Petrolisthes cinctipes and Petrolisthes manimaculis (Anomura: Porcellanidae).</title>
        <authorList>
            <person name="Angst P."/>
        </authorList>
    </citation>
    <scope>NUCLEOTIDE SEQUENCE</scope>
    <source>
        <strain evidence="2">PB745_02</strain>
        <tissue evidence="2">Gill</tissue>
    </source>
</reference>
<feature type="compositionally biased region" description="Polar residues" evidence="1">
    <location>
        <begin position="41"/>
        <end position="53"/>
    </location>
</feature>
<feature type="region of interest" description="Disordered" evidence="1">
    <location>
        <begin position="1"/>
        <end position="27"/>
    </location>
</feature>
<dbReference type="EMBL" id="JAWZYT010000565">
    <property type="protein sequence ID" value="KAK4321675.1"/>
    <property type="molecule type" value="Genomic_DNA"/>
</dbReference>
<proteinExistence type="predicted"/>
<accession>A0AAE1Q7H9</accession>
<protein>
    <submittedName>
        <fullName evidence="2">Uncharacterized protein</fullName>
    </submittedName>
</protein>
<evidence type="ECO:0000313" key="3">
    <source>
        <dbReference type="Proteomes" id="UP001292094"/>
    </source>
</evidence>
<organism evidence="2 3">
    <name type="scientific">Petrolisthes manimaculis</name>
    <dbReference type="NCBI Taxonomy" id="1843537"/>
    <lineage>
        <taxon>Eukaryota</taxon>
        <taxon>Metazoa</taxon>
        <taxon>Ecdysozoa</taxon>
        <taxon>Arthropoda</taxon>
        <taxon>Crustacea</taxon>
        <taxon>Multicrustacea</taxon>
        <taxon>Malacostraca</taxon>
        <taxon>Eumalacostraca</taxon>
        <taxon>Eucarida</taxon>
        <taxon>Decapoda</taxon>
        <taxon>Pleocyemata</taxon>
        <taxon>Anomura</taxon>
        <taxon>Galatheoidea</taxon>
        <taxon>Porcellanidae</taxon>
        <taxon>Petrolisthes</taxon>
    </lineage>
</organism>